<name>A0A0V1N511_9BILA</name>
<keyword evidence="1" id="KW-0812">Transmembrane</keyword>
<evidence type="ECO:0000313" key="3">
    <source>
        <dbReference type="Proteomes" id="UP000054843"/>
    </source>
</evidence>
<dbReference type="Proteomes" id="UP000054843">
    <property type="component" value="Unassembled WGS sequence"/>
</dbReference>
<evidence type="ECO:0000256" key="1">
    <source>
        <dbReference type="SAM" id="Phobius"/>
    </source>
</evidence>
<dbReference type="STRING" id="268474.A0A0V1N511"/>
<feature type="transmembrane region" description="Helical" evidence="1">
    <location>
        <begin position="20"/>
        <end position="43"/>
    </location>
</feature>
<gene>
    <name evidence="2" type="primary">Crb3</name>
    <name evidence="2" type="ORF">T10_3310</name>
</gene>
<keyword evidence="3" id="KW-1185">Reference proteome</keyword>
<keyword evidence="1" id="KW-0472">Membrane</keyword>
<proteinExistence type="predicted"/>
<dbReference type="EMBL" id="JYDO01000009">
    <property type="protein sequence ID" value="KRZ78928.1"/>
    <property type="molecule type" value="Genomic_DNA"/>
</dbReference>
<evidence type="ECO:0000313" key="2">
    <source>
        <dbReference type="EMBL" id="KRZ78928.1"/>
    </source>
</evidence>
<protein>
    <submittedName>
        <fullName evidence="2">Uncharacterized protein-like protein 3</fullName>
    </submittedName>
</protein>
<sequence length="82" mass="9050">MTNHNNNNNNNSELLSDGGRAALIVLCSLLLCVALAVGVYALYKKLRSKRKFEGQYWPALEEDKNARQCLPPLPPPAIEGLI</sequence>
<organism evidence="2 3">
    <name type="scientific">Trichinella papuae</name>
    <dbReference type="NCBI Taxonomy" id="268474"/>
    <lineage>
        <taxon>Eukaryota</taxon>
        <taxon>Metazoa</taxon>
        <taxon>Ecdysozoa</taxon>
        <taxon>Nematoda</taxon>
        <taxon>Enoplea</taxon>
        <taxon>Dorylaimia</taxon>
        <taxon>Trichinellida</taxon>
        <taxon>Trichinellidae</taxon>
        <taxon>Trichinella</taxon>
    </lineage>
</organism>
<reference evidence="2 3" key="1">
    <citation type="submission" date="2015-01" db="EMBL/GenBank/DDBJ databases">
        <title>Evolution of Trichinella species and genotypes.</title>
        <authorList>
            <person name="Korhonen P.K."/>
            <person name="Edoardo P."/>
            <person name="Giuseppe L.R."/>
            <person name="Gasser R.B."/>
        </authorList>
    </citation>
    <scope>NUCLEOTIDE SEQUENCE [LARGE SCALE GENOMIC DNA]</scope>
    <source>
        <strain evidence="2">ISS1980</strain>
    </source>
</reference>
<keyword evidence="1" id="KW-1133">Transmembrane helix</keyword>
<dbReference type="OrthoDB" id="5912289at2759"/>
<comment type="caution">
    <text evidence="2">The sequence shown here is derived from an EMBL/GenBank/DDBJ whole genome shotgun (WGS) entry which is preliminary data.</text>
</comment>
<accession>A0A0V1N511</accession>
<dbReference type="AlphaFoldDB" id="A0A0V1N511"/>